<dbReference type="InterPro" id="IPR036228">
    <property type="entry name" value="ATP_synth_F0_dsu_sf_mt"/>
</dbReference>
<dbReference type="eggNOG" id="KOG3366">
    <property type="taxonomic scope" value="Eukaryota"/>
</dbReference>
<comment type="subcellular location">
    <subcellularLocation>
        <location evidence="1">Mitochondrion inner membrane</location>
    </subcellularLocation>
</comment>
<keyword evidence="9" id="KW-0472">Membrane</keyword>
<keyword evidence="8" id="KW-0496">Mitochondrion</keyword>
<keyword evidence="7" id="KW-0406">Ion transport</keyword>
<dbReference type="GO" id="GO:0045259">
    <property type="term" value="C:proton-transporting ATP synthase complex"/>
    <property type="evidence" value="ECO:0007669"/>
    <property type="project" value="UniProtKB-KW"/>
</dbReference>
<evidence type="ECO:0000313" key="14">
    <source>
        <dbReference type="WBParaSite" id="BXY_0704400.1"/>
    </source>
</evidence>
<accession>A0A1I7S215</accession>
<dbReference type="Proteomes" id="UP000095284">
    <property type="component" value="Unplaced"/>
</dbReference>
<dbReference type="InterPro" id="IPR008689">
    <property type="entry name" value="ATP_synth_F0_dsu_mt"/>
</dbReference>
<comment type="similarity">
    <text evidence="2">Belongs to the ATPase d subunit family.</text>
</comment>
<dbReference type="EMBL" id="CAJFDI010000001">
    <property type="protein sequence ID" value="CAD5212328.1"/>
    <property type="molecule type" value="Genomic_DNA"/>
</dbReference>
<evidence type="ECO:0000256" key="5">
    <source>
        <dbReference type="ARBA" id="ARBA00022781"/>
    </source>
</evidence>
<reference evidence="14" key="1">
    <citation type="submission" date="2016-11" db="UniProtKB">
        <authorList>
            <consortium name="WormBaseParasite"/>
        </authorList>
    </citation>
    <scope>IDENTIFICATION</scope>
</reference>
<evidence type="ECO:0000313" key="10">
    <source>
        <dbReference type="EMBL" id="CAD5212328.1"/>
    </source>
</evidence>
<evidence type="ECO:0000313" key="13">
    <source>
        <dbReference type="Proteomes" id="UP000659654"/>
    </source>
</evidence>
<dbReference type="AlphaFoldDB" id="A0A1I7S215"/>
<reference evidence="11" key="2">
    <citation type="submission" date="2020-08" db="EMBL/GenBank/DDBJ databases">
        <authorList>
            <person name="Kikuchi T."/>
        </authorList>
    </citation>
    <scope>NUCLEOTIDE SEQUENCE</scope>
    <source>
        <strain evidence="10">Ka4C1</strain>
    </source>
</reference>
<evidence type="ECO:0000256" key="9">
    <source>
        <dbReference type="ARBA" id="ARBA00023136"/>
    </source>
</evidence>
<evidence type="ECO:0000256" key="2">
    <source>
        <dbReference type="ARBA" id="ARBA00006842"/>
    </source>
</evidence>
<keyword evidence="3" id="KW-0813">Transport</keyword>
<organism evidence="12 14">
    <name type="scientific">Bursaphelenchus xylophilus</name>
    <name type="common">Pinewood nematode worm</name>
    <name type="synonym">Aphelenchoides xylophilus</name>
    <dbReference type="NCBI Taxonomy" id="6326"/>
    <lineage>
        <taxon>Eukaryota</taxon>
        <taxon>Metazoa</taxon>
        <taxon>Ecdysozoa</taxon>
        <taxon>Nematoda</taxon>
        <taxon>Chromadorea</taxon>
        <taxon>Rhabditida</taxon>
        <taxon>Tylenchina</taxon>
        <taxon>Tylenchomorpha</taxon>
        <taxon>Aphelenchoidea</taxon>
        <taxon>Aphelenchoididae</taxon>
        <taxon>Bursaphelenchus</taxon>
    </lineage>
</organism>
<sequence length="190" mass="21756">MSAAKRVAQSSVNWAKLSDKLIPSHQAELARLRGQNSTFGAIVNQLPADLPKVDFAQLKKELPDHVAVLDSLQKQFEAIKIPYGEVPKELNAEVDKWVKFNDARVKLNNLKAADGAEEAKKKEEKWASAPPVEQMAREHFVQYFPKHFTDYRYQKRIPDPTGVGFNESEAIETRFRDYKVLRRPDKVDDH</sequence>
<gene>
    <name evidence="10" type="ORF">BXYJ_LOCUS2865</name>
</gene>
<dbReference type="GO" id="GO:0005743">
    <property type="term" value="C:mitochondrial inner membrane"/>
    <property type="evidence" value="ECO:0007669"/>
    <property type="project" value="UniProtKB-SubCell"/>
</dbReference>
<evidence type="ECO:0000256" key="6">
    <source>
        <dbReference type="ARBA" id="ARBA00022792"/>
    </source>
</evidence>
<keyword evidence="6" id="KW-0999">Mitochondrion inner membrane</keyword>
<evidence type="ECO:0000256" key="4">
    <source>
        <dbReference type="ARBA" id="ARBA00022547"/>
    </source>
</evidence>
<dbReference type="GO" id="GO:0015078">
    <property type="term" value="F:proton transmembrane transporter activity"/>
    <property type="evidence" value="ECO:0007669"/>
    <property type="project" value="InterPro"/>
</dbReference>
<dbReference type="EMBL" id="CAJFCV020000001">
    <property type="protein sequence ID" value="CAG9090286.1"/>
    <property type="molecule type" value="Genomic_DNA"/>
</dbReference>
<evidence type="ECO:0000256" key="1">
    <source>
        <dbReference type="ARBA" id="ARBA00004273"/>
    </source>
</evidence>
<dbReference type="GO" id="GO:0015986">
    <property type="term" value="P:proton motive force-driven ATP synthesis"/>
    <property type="evidence" value="ECO:0007669"/>
    <property type="project" value="InterPro"/>
</dbReference>
<evidence type="ECO:0000256" key="3">
    <source>
        <dbReference type="ARBA" id="ARBA00022448"/>
    </source>
</evidence>
<dbReference type="SUPFAM" id="SSF161065">
    <property type="entry name" value="ATP synthase D chain-like"/>
    <property type="match status" value="1"/>
</dbReference>
<dbReference type="Proteomes" id="UP000582659">
    <property type="component" value="Unassembled WGS sequence"/>
</dbReference>
<keyword evidence="5" id="KW-0375">Hydrogen ion transport</keyword>
<evidence type="ECO:0000256" key="8">
    <source>
        <dbReference type="ARBA" id="ARBA00023128"/>
    </source>
</evidence>
<name>A0A1I7S215_BURXY</name>
<dbReference type="OrthoDB" id="35799at2759"/>
<dbReference type="SMR" id="A0A1I7S215"/>
<dbReference type="PANTHER" id="PTHR12700">
    <property type="entry name" value="ATP SYNTHASE SUBUNIT D, MITOCHONDRIAL"/>
    <property type="match status" value="1"/>
</dbReference>
<protein>
    <submittedName>
        <fullName evidence="10">(pine wood nematode) hypothetical protein</fullName>
    </submittedName>
</protein>
<evidence type="ECO:0000256" key="7">
    <source>
        <dbReference type="ARBA" id="ARBA00023065"/>
    </source>
</evidence>
<keyword evidence="4" id="KW-0138">CF(0)</keyword>
<evidence type="ECO:0000313" key="11">
    <source>
        <dbReference type="EMBL" id="CAG9090286.1"/>
    </source>
</evidence>
<dbReference type="Gene3D" id="6.10.280.70">
    <property type="match status" value="1"/>
</dbReference>
<dbReference type="Pfam" id="PF05873">
    <property type="entry name" value="Mt_ATP-synt_D"/>
    <property type="match status" value="1"/>
</dbReference>
<keyword evidence="13" id="KW-1185">Reference proteome</keyword>
<evidence type="ECO:0000313" key="12">
    <source>
        <dbReference type="Proteomes" id="UP000095284"/>
    </source>
</evidence>
<dbReference type="Proteomes" id="UP000659654">
    <property type="component" value="Unassembled WGS sequence"/>
</dbReference>
<dbReference type="WBParaSite" id="BXY_0704400.1">
    <property type="protein sequence ID" value="BXY_0704400.1"/>
    <property type="gene ID" value="BXY_0704400"/>
</dbReference>
<proteinExistence type="inferred from homology"/>